<accession>A0A1Q8QQL9</accession>
<keyword evidence="3" id="KW-1185">Reference proteome</keyword>
<evidence type="ECO:0000259" key="1">
    <source>
        <dbReference type="Pfam" id="PF14361"/>
    </source>
</evidence>
<dbReference type="AlphaFoldDB" id="A0A1Q8QQL9"/>
<reference evidence="2 3" key="1">
    <citation type="submission" date="2016-09" db="EMBL/GenBank/DDBJ databases">
        <title>Complete genome of Desulfosporosinus sp. OL.</title>
        <authorList>
            <person name="Mardanov A."/>
            <person name="Beletsky A."/>
            <person name="Panova A."/>
            <person name="Karnachuk O."/>
            <person name="Ravin N."/>
        </authorList>
    </citation>
    <scope>NUCLEOTIDE SEQUENCE [LARGE SCALE GENOMIC DNA]</scope>
    <source>
        <strain evidence="2 3">OL</strain>
    </source>
</reference>
<feature type="domain" description="RsbT co-antagonist protein RsbRD N-terminal" evidence="1">
    <location>
        <begin position="15"/>
        <end position="147"/>
    </location>
</feature>
<organism evidence="2 3">
    <name type="scientific">Desulfosporosinus metallidurans</name>
    <dbReference type="NCBI Taxonomy" id="1888891"/>
    <lineage>
        <taxon>Bacteria</taxon>
        <taxon>Bacillati</taxon>
        <taxon>Bacillota</taxon>
        <taxon>Clostridia</taxon>
        <taxon>Eubacteriales</taxon>
        <taxon>Desulfitobacteriaceae</taxon>
        <taxon>Desulfosporosinus</taxon>
    </lineage>
</organism>
<dbReference type="Pfam" id="PF14361">
    <property type="entry name" value="RsbRD_N"/>
    <property type="match status" value="1"/>
</dbReference>
<sequence>MNMTLKDLLEKRRSAISTKWFDAIIDTYPADDSGFLKKQKDRFTNPVGHTFTRGVESILEALIGGEDMNDSIPFLNDIIKVRAIQNFAPSKAIEFIFLLKKVVREELEKEIRQNQINDELLGFESKIDDLALIAFDIYAKCRDQLSELKTDELKRMTFSLLKKANLMSEIPAQEFEHKDLNFNI</sequence>
<name>A0A1Q8QQL9_9FIRM</name>
<dbReference type="Proteomes" id="UP000186102">
    <property type="component" value="Unassembled WGS sequence"/>
</dbReference>
<dbReference type="STRING" id="1888891.DSOL_3461"/>
<proteinExistence type="predicted"/>
<dbReference type="RefSeq" id="WP_075365942.1">
    <property type="nucleotide sequence ID" value="NZ_MLBF01000031.1"/>
</dbReference>
<gene>
    <name evidence="2" type="ORF">DSOL_3461</name>
</gene>
<protein>
    <recommendedName>
        <fullName evidence="1">RsbT co-antagonist protein RsbRD N-terminal domain-containing protein</fullName>
    </recommendedName>
</protein>
<evidence type="ECO:0000313" key="3">
    <source>
        <dbReference type="Proteomes" id="UP000186102"/>
    </source>
</evidence>
<dbReference type="OrthoDB" id="1724246at2"/>
<comment type="caution">
    <text evidence="2">The sequence shown here is derived from an EMBL/GenBank/DDBJ whole genome shotgun (WGS) entry which is preliminary data.</text>
</comment>
<dbReference type="EMBL" id="MLBF01000031">
    <property type="protein sequence ID" value="OLN29600.1"/>
    <property type="molecule type" value="Genomic_DNA"/>
</dbReference>
<dbReference type="InterPro" id="IPR025751">
    <property type="entry name" value="RsbRD_N_dom"/>
</dbReference>
<evidence type="ECO:0000313" key="2">
    <source>
        <dbReference type="EMBL" id="OLN29600.1"/>
    </source>
</evidence>